<organism evidence="5 9">
    <name type="scientific">Cedecea neteri</name>
    <dbReference type="NCBI Taxonomy" id="158822"/>
    <lineage>
        <taxon>Bacteria</taxon>
        <taxon>Pseudomonadati</taxon>
        <taxon>Pseudomonadota</taxon>
        <taxon>Gammaproteobacteria</taxon>
        <taxon>Enterobacterales</taxon>
        <taxon>Enterobacteriaceae</taxon>
        <taxon>Cedecea</taxon>
    </lineage>
</organism>
<accession>A0A291DXV3</accession>
<dbReference type="Gene3D" id="2.30.300.10">
    <property type="entry name" value="Baseplate protein-like domain - beta roll fold"/>
    <property type="match status" value="1"/>
</dbReference>
<dbReference type="Pfam" id="PF22255">
    <property type="entry name" value="Gp44-like_2nd"/>
    <property type="match status" value="1"/>
</dbReference>
<evidence type="ECO:0000259" key="3">
    <source>
        <dbReference type="Pfam" id="PF22255"/>
    </source>
</evidence>
<gene>
    <name evidence="5" type="ORF">CO704_10140</name>
    <name evidence="6" type="ORF">CO704_12415</name>
    <name evidence="7" type="ORF">NCTC12120_00497</name>
    <name evidence="8" type="ORF">NCTC12120_06520</name>
</gene>
<feature type="domain" description="Tail protein NMB1110-like C-terminal" evidence="2">
    <location>
        <begin position="275"/>
        <end position="343"/>
    </location>
</feature>
<dbReference type="PIRSF" id="PIRSF004440">
    <property type="entry name" value="GpP"/>
    <property type="match status" value="1"/>
</dbReference>
<dbReference type="InterPro" id="IPR054034">
    <property type="entry name" value="NMB1110-like_C"/>
</dbReference>
<feature type="domain" description="Baseplate hub protein gp44/GpP-like second" evidence="3">
    <location>
        <begin position="100"/>
        <end position="181"/>
    </location>
</feature>
<dbReference type="EMBL" id="UAVU01000010">
    <property type="protein sequence ID" value="SQC93406.1"/>
    <property type="molecule type" value="Genomic_DNA"/>
</dbReference>
<dbReference type="InterPro" id="IPR054482">
    <property type="entry name" value="NMB1110-like_3rd"/>
</dbReference>
<dbReference type="InterPro" id="IPR023399">
    <property type="entry name" value="Baseplate-like_2-layer_sand"/>
</dbReference>
<dbReference type="Proteomes" id="UP000251197">
    <property type="component" value="Unassembled WGS sequence"/>
</dbReference>
<evidence type="ECO:0000313" key="6">
    <source>
        <dbReference type="EMBL" id="ATF92839.1"/>
    </source>
</evidence>
<reference evidence="7 10" key="2">
    <citation type="submission" date="2018-06" db="EMBL/GenBank/DDBJ databases">
        <authorList>
            <consortium name="Pathogen Informatics"/>
            <person name="Doyle S."/>
        </authorList>
    </citation>
    <scope>NUCLEOTIDE SEQUENCE [LARGE SCALE GENOMIC DNA]</scope>
    <source>
        <strain evidence="7 10">NCTC12120</strain>
    </source>
</reference>
<dbReference type="EMBL" id="UAVU01000003">
    <property type="protein sequence ID" value="SQA96737.1"/>
    <property type="molecule type" value="Genomic_DNA"/>
</dbReference>
<name>A0A291DXV3_9ENTR</name>
<evidence type="ECO:0000313" key="5">
    <source>
        <dbReference type="EMBL" id="ATF92418.1"/>
    </source>
</evidence>
<dbReference type="RefSeq" id="WP_096754002.1">
    <property type="nucleotide sequence ID" value="NZ_CP023525.1"/>
</dbReference>
<protein>
    <submittedName>
        <fullName evidence="5 7">Phage tail protein</fullName>
    </submittedName>
</protein>
<evidence type="ECO:0000313" key="7">
    <source>
        <dbReference type="EMBL" id="SQA96737.1"/>
    </source>
</evidence>
<dbReference type="Pfam" id="PF21683">
    <property type="entry name" value="GpP-like_1st"/>
    <property type="match status" value="1"/>
</dbReference>
<dbReference type="InterPro" id="IPR053981">
    <property type="entry name" value="Gp44/GpP-like_2nd"/>
</dbReference>
<reference evidence="5 9" key="1">
    <citation type="submission" date="2017-09" db="EMBL/GenBank/DDBJ databases">
        <title>FDA dAtabase for Regulatory Grade micrObial Sequences (FDA-ARGOS): Supporting development and validation of Infectious Disease Dx tests.</title>
        <authorList>
            <person name="Minogue T."/>
            <person name="Wolcott M."/>
            <person name="Wasieloski L."/>
            <person name="Aguilar W."/>
            <person name="Moore D."/>
            <person name="Tallon L."/>
            <person name="Sadzewicz L."/>
            <person name="Ott S."/>
            <person name="Zhao X."/>
            <person name="Nagaraj S."/>
            <person name="Vavikolanu K."/>
            <person name="Aluvathingal J."/>
            <person name="Nadendla S."/>
            <person name="Sichtig H."/>
        </authorList>
    </citation>
    <scope>NUCLEOTIDE SEQUENCE [LARGE SCALE GENOMIC DNA]</scope>
    <source>
        <strain evidence="5 9">FDAARGOS_392</strain>
    </source>
</reference>
<dbReference type="Pfam" id="PF22630">
    <property type="entry name" value="NMB1110_3rd"/>
    <property type="match status" value="1"/>
</dbReference>
<dbReference type="Pfam" id="PF22174">
    <property type="entry name" value="NMB1110-like_C"/>
    <property type="match status" value="1"/>
</dbReference>
<dbReference type="EMBL" id="CP023525">
    <property type="protein sequence ID" value="ATF92418.1"/>
    <property type="molecule type" value="Genomic_DNA"/>
</dbReference>
<evidence type="ECO:0000313" key="9">
    <source>
        <dbReference type="Proteomes" id="UP000217979"/>
    </source>
</evidence>
<proteinExistence type="predicted"/>
<dbReference type="Proteomes" id="UP000217979">
    <property type="component" value="Chromosome"/>
</dbReference>
<evidence type="ECO:0000259" key="1">
    <source>
        <dbReference type="Pfam" id="PF21683"/>
    </source>
</evidence>
<dbReference type="EMBL" id="CP023525">
    <property type="protein sequence ID" value="ATF92839.1"/>
    <property type="molecule type" value="Genomic_DNA"/>
</dbReference>
<sequence length="372" mass="40761">MRGPDNSPDRRDERLTLTVGGVSHHDWMRFTVDASFLTPAGAWELDVGIETATLPAEVQPGARVVLSAGRDVLMTGLIDDITEGLRRGRHELSIAGRDNAGALVDCSAPVFTAQNMTLQEVITRIVHPFGISKVAIHADKSVAPKKFNVEPGETAWEALQKVAEVNGLWTWVAPDGTFIIGGPDYSAPPVATLMLNRDGRSNILSLTRQRSIAGRYSEVTVLSQGHGSREHDGVHNRKGTATDGGFTLYRPLIQTMCDTDTDDMATARAKKLLSDSRLKALTLTVEVRGLRTPAGIPWTPGQRVNIQSDLYGIDGTFFMMSRRISGGRGQPLITTLTLKEDGIWIADAFPRSRRKHKGKGKPLLWNTWQEIH</sequence>
<dbReference type="Gene3D" id="3.30.1920.10">
    <property type="entry name" value="Baseplate protein-like domains - 2 layer sandwich fold"/>
    <property type="match status" value="1"/>
</dbReference>
<evidence type="ECO:0000259" key="2">
    <source>
        <dbReference type="Pfam" id="PF22174"/>
    </source>
</evidence>
<evidence type="ECO:0000259" key="4">
    <source>
        <dbReference type="Pfam" id="PF22630"/>
    </source>
</evidence>
<dbReference type="SUPFAM" id="SSF69279">
    <property type="entry name" value="Phage tail proteins"/>
    <property type="match status" value="2"/>
</dbReference>
<feature type="domain" description="Tail protein NMB1110-like third" evidence="4">
    <location>
        <begin position="215"/>
        <end position="273"/>
    </location>
</feature>
<dbReference type="AlphaFoldDB" id="A0A291DXV3"/>
<feature type="domain" description="Baseplate hub protein gp44-like N-terminal" evidence="1">
    <location>
        <begin position="15"/>
        <end position="98"/>
    </location>
</feature>
<evidence type="ECO:0000313" key="10">
    <source>
        <dbReference type="Proteomes" id="UP000251197"/>
    </source>
</evidence>
<evidence type="ECO:0000313" key="8">
    <source>
        <dbReference type="EMBL" id="SQC93406.1"/>
    </source>
</evidence>
<dbReference type="Gene3D" id="3.55.50.10">
    <property type="entry name" value="Baseplate protein-like domains"/>
    <property type="match status" value="1"/>
</dbReference>
<dbReference type="InterPro" id="IPR026276">
    <property type="entry name" value="Baseplate_GpP"/>
</dbReference>
<dbReference type="InterPro" id="IPR049354">
    <property type="entry name" value="GpP-like_N"/>
</dbReference>